<keyword evidence="9" id="KW-1185">Reference proteome</keyword>
<evidence type="ECO:0000256" key="4">
    <source>
        <dbReference type="ARBA" id="ARBA00022989"/>
    </source>
</evidence>
<dbReference type="InterPro" id="IPR007168">
    <property type="entry name" value="Phageshock_PspC_N"/>
</dbReference>
<dbReference type="PANTHER" id="PTHR33885:SF3">
    <property type="entry name" value="PHAGE SHOCK PROTEIN C"/>
    <property type="match status" value="1"/>
</dbReference>
<reference evidence="8 9" key="1">
    <citation type="journal article" date="2015" name="Genome Announc.">
        <title>Expanding the biotechnology potential of lactobacilli through comparative genomics of 213 strains and associated genera.</title>
        <authorList>
            <person name="Sun Z."/>
            <person name="Harris H.M."/>
            <person name="McCann A."/>
            <person name="Guo C."/>
            <person name="Argimon S."/>
            <person name="Zhang W."/>
            <person name="Yang X."/>
            <person name="Jeffery I.B."/>
            <person name="Cooney J.C."/>
            <person name="Kagawa T.F."/>
            <person name="Liu W."/>
            <person name="Song Y."/>
            <person name="Salvetti E."/>
            <person name="Wrobel A."/>
            <person name="Rasinkangas P."/>
            <person name="Parkhill J."/>
            <person name="Rea M.C."/>
            <person name="O'Sullivan O."/>
            <person name="Ritari J."/>
            <person name="Douillard F.P."/>
            <person name="Paul Ross R."/>
            <person name="Yang R."/>
            <person name="Briner A.E."/>
            <person name="Felis G.E."/>
            <person name="de Vos W.M."/>
            <person name="Barrangou R."/>
            <person name="Klaenhammer T.R."/>
            <person name="Caufield P.W."/>
            <person name="Cui Y."/>
            <person name="Zhang H."/>
            <person name="O'Toole P.W."/>
        </authorList>
    </citation>
    <scope>NUCLEOTIDE SEQUENCE [LARGE SCALE GENOMIC DNA]</scope>
    <source>
        <strain evidence="8 9">DSM 22467</strain>
    </source>
</reference>
<dbReference type="PATRIC" id="fig|616990.3.peg.727"/>
<accession>A0A0R2LTH6</accession>
<keyword evidence="2" id="KW-1003">Cell membrane</keyword>
<evidence type="ECO:0000256" key="1">
    <source>
        <dbReference type="ARBA" id="ARBA00004162"/>
    </source>
</evidence>
<dbReference type="PANTHER" id="PTHR33885">
    <property type="entry name" value="PHAGE SHOCK PROTEIN C"/>
    <property type="match status" value="1"/>
</dbReference>
<dbReference type="Proteomes" id="UP000051906">
    <property type="component" value="Unassembled WGS sequence"/>
</dbReference>
<dbReference type="OrthoDB" id="9815286at2"/>
<keyword evidence="5 6" id="KW-0472">Membrane</keyword>
<gene>
    <name evidence="8" type="ORF">IV54_GL000682</name>
</gene>
<name>A0A0R2LTH6_9LACO</name>
<evidence type="ECO:0000256" key="3">
    <source>
        <dbReference type="ARBA" id="ARBA00022692"/>
    </source>
</evidence>
<feature type="domain" description="Phage shock protein PspC N-terminal" evidence="7">
    <location>
        <begin position="2"/>
        <end position="57"/>
    </location>
</feature>
<dbReference type="Pfam" id="PF04024">
    <property type="entry name" value="PspC"/>
    <property type="match status" value="1"/>
</dbReference>
<evidence type="ECO:0000256" key="6">
    <source>
        <dbReference type="SAM" id="Phobius"/>
    </source>
</evidence>
<evidence type="ECO:0000259" key="7">
    <source>
        <dbReference type="Pfam" id="PF04024"/>
    </source>
</evidence>
<evidence type="ECO:0000256" key="5">
    <source>
        <dbReference type="ARBA" id="ARBA00023136"/>
    </source>
</evidence>
<dbReference type="EMBL" id="JQCA01000020">
    <property type="protein sequence ID" value="KRO04958.1"/>
    <property type="molecule type" value="Genomic_DNA"/>
</dbReference>
<dbReference type="AlphaFoldDB" id="A0A0R2LTH6"/>
<proteinExistence type="predicted"/>
<dbReference type="InterPro" id="IPR052027">
    <property type="entry name" value="PspC"/>
</dbReference>
<keyword evidence="4 6" id="KW-1133">Transmembrane helix</keyword>
<evidence type="ECO:0000313" key="9">
    <source>
        <dbReference type="Proteomes" id="UP000051906"/>
    </source>
</evidence>
<evidence type="ECO:0000313" key="8">
    <source>
        <dbReference type="EMBL" id="KRO04958.1"/>
    </source>
</evidence>
<comment type="subcellular location">
    <subcellularLocation>
        <location evidence="1">Cell membrane</location>
        <topology evidence="1">Single-pass membrane protein</topology>
    </subcellularLocation>
</comment>
<keyword evidence="3 6" id="KW-0812">Transmembrane</keyword>
<sequence length="61" mass="6750">MKDFHRSATNRVFAGVIGGLAERFDWNVGVARILFLVLSATPVFPGLIVYLILWMVMGDPA</sequence>
<dbReference type="RefSeq" id="WP_057877554.1">
    <property type="nucleotide sequence ID" value="NZ_JQCA01000020.1"/>
</dbReference>
<feature type="transmembrane region" description="Helical" evidence="6">
    <location>
        <begin position="33"/>
        <end position="57"/>
    </location>
</feature>
<organism evidence="8 9">
    <name type="scientific">Levilactobacillus paucivorans</name>
    <dbReference type="NCBI Taxonomy" id="616990"/>
    <lineage>
        <taxon>Bacteria</taxon>
        <taxon>Bacillati</taxon>
        <taxon>Bacillota</taxon>
        <taxon>Bacilli</taxon>
        <taxon>Lactobacillales</taxon>
        <taxon>Lactobacillaceae</taxon>
        <taxon>Levilactobacillus</taxon>
    </lineage>
</organism>
<evidence type="ECO:0000256" key="2">
    <source>
        <dbReference type="ARBA" id="ARBA00022475"/>
    </source>
</evidence>
<dbReference type="STRING" id="616990.IV54_GL000682"/>
<protein>
    <recommendedName>
        <fullName evidence="7">Phage shock protein PspC N-terminal domain-containing protein</fullName>
    </recommendedName>
</protein>
<comment type="caution">
    <text evidence="8">The sequence shown here is derived from an EMBL/GenBank/DDBJ whole genome shotgun (WGS) entry which is preliminary data.</text>
</comment>
<dbReference type="GO" id="GO:0005886">
    <property type="term" value="C:plasma membrane"/>
    <property type="evidence" value="ECO:0007669"/>
    <property type="project" value="UniProtKB-SubCell"/>
</dbReference>